<comment type="caution">
    <text evidence="1">The sequence shown here is derived from an EMBL/GenBank/DDBJ whole genome shotgun (WGS) entry which is preliminary data.</text>
</comment>
<sequence length="151" mass="16786">MPEYIPSAEPDHSIAVIGAGFGGLALAVKLREAGIRDFVILERAAELGGTWRDNTYPGCACDVPSQLYSYSFAPNADWSRTYGKQPEILAYLRDVAECHDIERHIRYNTELLGATWDETARCWQLDTSQGWVTARKMLPSVSDTGGRNRCS</sequence>
<evidence type="ECO:0000313" key="1">
    <source>
        <dbReference type="EMBL" id="NKY61064.1"/>
    </source>
</evidence>
<organism evidence="1 2">
    <name type="scientific">Nocardia flavorosea</name>
    <dbReference type="NCBI Taxonomy" id="53429"/>
    <lineage>
        <taxon>Bacteria</taxon>
        <taxon>Bacillati</taxon>
        <taxon>Actinomycetota</taxon>
        <taxon>Actinomycetes</taxon>
        <taxon>Mycobacteriales</taxon>
        <taxon>Nocardiaceae</taxon>
        <taxon>Nocardia</taxon>
    </lineage>
</organism>
<evidence type="ECO:0000313" key="2">
    <source>
        <dbReference type="Proteomes" id="UP000570678"/>
    </source>
</evidence>
<dbReference type="EMBL" id="JAAXOT010000048">
    <property type="protein sequence ID" value="NKY61064.1"/>
    <property type="molecule type" value="Genomic_DNA"/>
</dbReference>
<proteinExistence type="predicted"/>
<accession>A0A846YUD9</accession>
<keyword evidence="2" id="KW-1185">Reference proteome</keyword>
<dbReference type="RefSeq" id="WP_062980387.1">
    <property type="nucleotide sequence ID" value="NZ_JAAXOT010000048.1"/>
</dbReference>
<dbReference type="AlphaFoldDB" id="A0A846YUD9"/>
<dbReference type="Gene3D" id="3.50.50.60">
    <property type="entry name" value="FAD/NAD(P)-binding domain"/>
    <property type="match status" value="1"/>
</dbReference>
<dbReference type="InterPro" id="IPR051209">
    <property type="entry name" value="FAD-bind_Monooxygenase_sf"/>
</dbReference>
<dbReference type="PANTHER" id="PTHR42877:SF4">
    <property type="entry name" value="FAD_NAD(P)-BINDING DOMAIN-CONTAINING PROTEIN-RELATED"/>
    <property type="match status" value="1"/>
</dbReference>
<dbReference type="Proteomes" id="UP000570678">
    <property type="component" value="Unassembled WGS sequence"/>
</dbReference>
<name>A0A846YUD9_9NOCA</name>
<reference evidence="1 2" key="1">
    <citation type="submission" date="2020-04" db="EMBL/GenBank/DDBJ databases">
        <title>MicrobeNet Type strains.</title>
        <authorList>
            <person name="Nicholson A.C."/>
        </authorList>
    </citation>
    <scope>NUCLEOTIDE SEQUENCE [LARGE SCALE GENOMIC DNA]</scope>
    <source>
        <strain evidence="1 2">JCM 3332</strain>
    </source>
</reference>
<protein>
    <submittedName>
        <fullName evidence="1">NAD(P)/FAD-dependent oxidoreductase</fullName>
    </submittedName>
</protein>
<dbReference type="Pfam" id="PF13450">
    <property type="entry name" value="NAD_binding_8"/>
    <property type="match status" value="1"/>
</dbReference>
<dbReference type="InterPro" id="IPR036188">
    <property type="entry name" value="FAD/NAD-bd_sf"/>
</dbReference>
<gene>
    <name evidence="1" type="ORF">HGA15_34025</name>
</gene>
<dbReference type="SUPFAM" id="SSF51905">
    <property type="entry name" value="FAD/NAD(P)-binding domain"/>
    <property type="match status" value="1"/>
</dbReference>
<dbReference type="PANTHER" id="PTHR42877">
    <property type="entry name" value="L-ORNITHINE N(5)-MONOOXYGENASE-RELATED"/>
    <property type="match status" value="1"/>
</dbReference>